<dbReference type="AlphaFoldDB" id="A0A7K8ZEL0"/>
<feature type="coiled-coil region" evidence="9">
    <location>
        <begin position="807"/>
        <end position="855"/>
    </location>
</feature>
<evidence type="ECO:0000313" key="11">
    <source>
        <dbReference type="EMBL" id="NXG14111.1"/>
    </source>
</evidence>
<organism evidence="11 12">
    <name type="scientific">Grallaria varia</name>
    <name type="common">variegated antpitta</name>
    <dbReference type="NCBI Taxonomy" id="117165"/>
    <lineage>
        <taxon>Eukaryota</taxon>
        <taxon>Metazoa</taxon>
        <taxon>Chordata</taxon>
        <taxon>Craniata</taxon>
        <taxon>Vertebrata</taxon>
        <taxon>Euteleostomi</taxon>
        <taxon>Archelosauria</taxon>
        <taxon>Archosauria</taxon>
        <taxon>Dinosauria</taxon>
        <taxon>Saurischia</taxon>
        <taxon>Theropoda</taxon>
        <taxon>Coelurosauria</taxon>
        <taxon>Aves</taxon>
        <taxon>Neognathae</taxon>
        <taxon>Neoaves</taxon>
        <taxon>Telluraves</taxon>
        <taxon>Australaves</taxon>
        <taxon>Passeriformes</taxon>
        <taxon>Formicariidae</taxon>
        <taxon>Grallaria</taxon>
    </lineage>
</organism>
<evidence type="ECO:0000256" key="4">
    <source>
        <dbReference type="ARBA" id="ARBA00022574"/>
    </source>
</evidence>
<evidence type="ECO:0000256" key="3">
    <source>
        <dbReference type="ARBA" id="ARBA00022490"/>
    </source>
</evidence>
<evidence type="ECO:0000313" key="12">
    <source>
        <dbReference type="Proteomes" id="UP000591535"/>
    </source>
</evidence>
<feature type="compositionally biased region" description="Acidic residues" evidence="10">
    <location>
        <begin position="665"/>
        <end position="675"/>
    </location>
</feature>
<feature type="non-terminal residue" evidence="11">
    <location>
        <position position="1"/>
    </location>
</feature>
<comment type="caution">
    <text evidence="11">The sequence shown here is derived from an EMBL/GenBank/DDBJ whole genome shotgun (WGS) entry which is preliminary data.</text>
</comment>
<feature type="region of interest" description="Disordered" evidence="10">
    <location>
        <begin position="658"/>
        <end position="693"/>
    </location>
</feature>
<evidence type="ECO:0000256" key="7">
    <source>
        <dbReference type="ARBA" id="ARBA00023212"/>
    </source>
</evidence>
<keyword evidence="12" id="KW-1185">Reference proteome</keyword>
<dbReference type="SUPFAM" id="SSF50978">
    <property type="entry name" value="WD40 repeat-like"/>
    <property type="match status" value="1"/>
</dbReference>
<keyword evidence="5" id="KW-0677">Repeat</keyword>
<dbReference type="EMBL" id="VWZG01001117">
    <property type="protein sequence ID" value="NXG14111.1"/>
    <property type="molecule type" value="Genomic_DNA"/>
</dbReference>
<proteinExistence type="predicted"/>
<evidence type="ECO:0000256" key="6">
    <source>
        <dbReference type="ARBA" id="ARBA00023054"/>
    </source>
</evidence>
<feature type="coiled-coil region" evidence="9">
    <location>
        <begin position="721"/>
        <end position="755"/>
    </location>
</feature>
<feature type="coiled-coil region" evidence="9">
    <location>
        <begin position="100"/>
        <end position="134"/>
    </location>
</feature>
<feature type="non-terminal residue" evidence="11">
    <location>
        <position position="941"/>
    </location>
</feature>
<gene>
    <name evidence="11" type="primary">Cfap44</name>
    <name evidence="11" type="ORF">GRAVAR_R14081</name>
</gene>
<dbReference type="PANTHER" id="PTHR14885:SF3">
    <property type="entry name" value="CILIA- AND FLAGELLA-ASSOCIATED PROTEIN 44"/>
    <property type="match status" value="1"/>
</dbReference>
<accession>A0A7K8ZEL0</accession>
<keyword evidence="7" id="KW-0206">Cytoskeleton</keyword>
<keyword evidence="8" id="KW-0966">Cell projection</keyword>
<dbReference type="InterPro" id="IPR036322">
    <property type="entry name" value="WD40_repeat_dom_sf"/>
</dbReference>
<evidence type="ECO:0000256" key="5">
    <source>
        <dbReference type="ARBA" id="ARBA00022737"/>
    </source>
</evidence>
<reference evidence="11 12" key="1">
    <citation type="submission" date="2019-09" db="EMBL/GenBank/DDBJ databases">
        <title>Bird 10,000 Genomes (B10K) Project - Family phase.</title>
        <authorList>
            <person name="Zhang G."/>
        </authorList>
    </citation>
    <scope>NUCLEOTIDE SEQUENCE [LARGE SCALE GENOMIC DNA]</scope>
    <source>
        <strain evidence="11">B10K-DU-001-02</strain>
        <tissue evidence="11">Muscle</tissue>
    </source>
</reference>
<feature type="compositionally biased region" description="Acidic residues" evidence="10">
    <location>
        <begin position="684"/>
        <end position="693"/>
    </location>
</feature>
<comment type="subcellular location">
    <subcellularLocation>
        <location evidence="1">Cell projection</location>
        <location evidence="1">Cilium</location>
    </subcellularLocation>
    <subcellularLocation>
        <location evidence="2">Cytoplasm</location>
        <location evidence="2">Cytoskeleton</location>
    </subcellularLocation>
</comment>
<dbReference type="GO" id="GO:0005856">
    <property type="term" value="C:cytoskeleton"/>
    <property type="evidence" value="ECO:0007669"/>
    <property type="project" value="UniProtKB-SubCell"/>
</dbReference>
<evidence type="ECO:0000256" key="9">
    <source>
        <dbReference type="SAM" id="Coils"/>
    </source>
</evidence>
<evidence type="ECO:0000256" key="10">
    <source>
        <dbReference type="SAM" id="MobiDB-lite"/>
    </source>
</evidence>
<keyword evidence="3" id="KW-0963">Cytoplasm</keyword>
<evidence type="ECO:0000256" key="1">
    <source>
        <dbReference type="ARBA" id="ARBA00004138"/>
    </source>
</evidence>
<evidence type="ECO:0000256" key="2">
    <source>
        <dbReference type="ARBA" id="ARBA00004245"/>
    </source>
</evidence>
<name>A0A7K8ZEL0_9PASS</name>
<dbReference type="PANTHER" id="PTHR14885">
    <property type="entry name" value="CILIA- AND FLAGELLA-ASSOCIATED PROTEIN 43-RELATED"/>
    <property type="match status" value="1"/>
</dbReference>
<dbReference type="Proteomes" id="UP000591535">
    <property type="component" value="Unassembled WGS sequence"/>
</dbReference>
<evidence type="ECO:0000256" key="8">
    <source>
        <dbReference type="ARBA" id="ARBA00023273"/>
    </source>
</evidence>
<dbReference type="GO" id="GO:0005929">
    <property type="term" value="C:cilium"/>
    <property type="evidence" value="ECO:0007669"/>
    <property type="project" value="UniProtKB-SubCell"/>
</dbReference>
<keyword evidence="4" id="KW-0853">WD repeat</keyword>
<protein>
    <submittedName>
        <fullName evidence="11">CFA44 protein</fullName>
    </submittedName>
</protein>
<sequence length="941" mass="110416">MQDGSLRVYPLLEKELSVNTLKKYWCLNVHDNDSGQIQCICSSFDDTFLITCGGDGNIFTFDILSLEGVPKERKAKIPSPRSGLEKEKAVEDIVDPDAYNIEEVKQKKESERIKKEAEEKKNKEREEIIALRHDFVSILQKNQELPKHMQLRKEEYEMDHRIFEELDREKAQRIQLVQNELSQEHKKELIGLRKLQKLCWDSLELTVVVHAFQSNHQVSTYRLLKEAEKYSQDKEQVGSKWKILRDKWRILKQAEETKETKITTETSQVHTEVQKPTACYIAIKREKIRGIVEKSDKMQAQVMKRKAHWDELYKSKPNDDHEDPKDAEEITEAQENRGYYKLKPASDYGLPEHKYVNTSRKMMQLKSLKRLIHRKKVNMNKEIMSLRDLKVSVFDEIECLVQELKSIQATLDESERLPLPLIPQLHPDEVLEKKFECNSDIFLNSNEEQAKAKLQGQLEGSASFRAFRHGFIPAPSVDEVEPMAQAAGAHRMSTEQQNVFEMEKAEPTEIELEILKREKIKSLYLQETLIKEINMLVISFDAEVCFWRHKKLKMDVQMKNADLRCITCSKELLILKKREKLEKLPQQRIHTLIREQEAIQVKLKSYLAKMEERKCEILKLQESKKALYASFKASLGEDNEFAHFLTKVLKKKNECVEKKEGNKADDDEEDGEESDLWTNGESSGSEDEDFDDSVCPDDCDEALFLNTIQLRQQRLDIEEAFAEEKKVAADLRREYNALAEEAKEVETSLNMTKRDLEILQWEKLQRLNELYVPVPLKIHQVQCLVDGKIPSDFFQALVFTSQSLKYLQESIADLQNEKIMHREAQEKYKQLLQEKKQMELESQRLEEKCNHLMIEKFGRLIDLGAVQGYSVNVPMEDMKVKTMQKEYERFLELRKWEERILELQQQLVKVREENSSKLLQLNKFCREKHQLETKLDSLPND</sequence>
<keyword evidence="6 9" id="KW-0175">Coiled coil</keyword>